<keyword evidence="2 4" id="KW-0378">Hydrolase</keyword>
<keyword evidence="4" id="KW-0121">Carboxypeptidase</keyword>
<feature type="chain" id="PRO_5047058132" evidence="3">
    <location>
        <begin position="25"/>
        <end position="460"/>
    </location>
</feature>
<dbReference type="EC" id="3.4.16.4" evidence="4"/>
<dbReference type="NCBIfam" id="TIGR00666">
    <property type="entry name" value="PBP4"/>
    <property type="match status" value="1"/>
</dbReference>
<accession>A0ABT5TY13</accession>
<dbReference type="PANTHER" id="PTHR30023:SF0">
    <property type="entry name" value="PENICILLIN-SENSITIVE CARBOXYPEPTIDASE A"/>
    <property type="match status" value="1"/>
</dbReference>
<evidence type="ECO:0000256" key="2">
    <source>
        <dbReference type="ARBA" id="ARBA00022801"/>
    </source>
</evidence>
<dbReference type="GO" id="GO:0009002">
    <property type="term" value="F:serine-type D-Ala-D-Ala carboxypeptidase activity"/>
    <property type="evidence" value="ECO:0007669"/>
    <property type="project" value="UniProtKB-EC"/>
</dbReference>
<dbReference type="InterPro" id="IPR000667">
    <property type="entry name" value="Peptidase_S13"/>
</dbReference>
<dbReference type="Gene3D" id="3.40.710.10">
    <property type="entry name" value="DD-peptidase/beta-lactamase superfamily"/>
    <property type="match status" value="2"/>
</dbReference>
<evidence type="ECO:0000313" key="4">
    <source>
        <dbReference type="EMBL" id="MDD9206957.1"/>
    </source>
</evidence>
<dbReference type="PRINTS" id="PR00922">
    <property type="entry name" value="DADACBPTASE3"/>
</dbReference>
<evidence type="ECO:0000256" key="1">
    <source>
        <dbReference type="ARBA" id="ARBA00006096"/>
    </source>
</evidence>
<dbReference type="SUPFAM" id="SSF56601">
    <property type="entry name" value="beta-lactamase/transpeptidase-like"/>
    <property type="match status" value="1"/>
</dbReference>
<dbReference type="Proteomes" id="UP001165561">
    <property type="component" value="Unassembled WGS sequence"/>
</dbReference>
<dbReference type="EMBL" id="JARACI010001013">
    <property type="protein sequence ID" value="MDD9206957.1"/>
    <property type="molecule type" value="Genomic_DNA"/>
</dbReference>
<dbReference type="PANTHER" id="PTHR30023">
    <property type="entry name" value="D-ALANYL-D-ALANINE CARBOXYPEPTIDASE"/>
    <property type="match status" value="1"/>
</dbReference>
<comment type="similarity">
    <text evidence="1">Belongs to the peptidase S13 family.</text>
</comment>
<protein>
    <submittedName>
        <fullName evidence="4">D-alanyl-D-alanine carboxypeptidase/D-alanyl-D-alanine-endopeptidase</fullName>
        <ecNumber evidence="4">3.4.16.4</ecNumber>
    </submittedName>
</protein>
<gene>
    <name evidence="4" type="primary">dacB</name>
    <name evidence="4" type="ORF">PU560_10835</name>
</gene>
<feature type="signal peptide" evidence="3">
    <location>
        <begin position="1"/>
        <end position="24"/>
    </location>
</feature>
<proteinExistence type="inferred from homology"/>
<keyword evidence="4" id="KW-0645">Protease</keyword>
<organism evidence="4 5">
    <name type="scientific">Georgenia halotolerans</name>
    <dbReference type="NCBI Taxonomy" id="3028317"/>
    <lineage>
        <taxon>Bacteria</taxon>
        <taxon>Bacillati</taxon>
        <taxon>Actinomycetota</taxon>
        <taxon>Actinomycetes</taxon>
        <taxon>Micrococcales</taxon>
        <taxon>Bogoriellaceae</taxon>
        <taxon>Georgenia</taxon>
    </lineage>
</organism>
<dbReference type="InterPro" id="IPR012338">
    <property type="entry name" value="Beta-lactam/transpept-like"/>
</dbReference>
<evidence type="ECO:0000313" key="5">
    <source>
        <dbReference type="Proteomes" id="UP001165561"/>
    </source>
</evidence>
<reference evidence="4" key="1">
    <citation type="submission" date="2023-02" db="EMBL/GenBank/DDBJ databases">
        <title>Georgenia sp.10Sc9-8, isolated from a soil sample collected from the Taklamakan desert.</title>
        <authorList>
            <person name="Liu S."/>
        </authorList>
    </citation>
    <scope>NUCLEOTIDE SEQUENCE</scope>
    <source>
        <strain evidence="4">10Sc9-8</strain>
    </source>
</reference>
<dbReference type="Pfam" id="PF02113">
    <property type="entry name" value="Peptidase_S13"/>
    <property type="match status" value="2"/>
</dbReference>
<evidence type="ECO:0000256" key="3">
    <source>
        <dbReference type="SAM" id="SignalP"/>
    </source>
</evidence>
<keyword evidence="5" id="KW-1185">Reference proteome</keyword>
<name>A0ABT5TY13_9MICO</name>
<comment type="caution">
    <text evidence="4">The sequence shown here is derived from an EMBL/GenBank/DDBJ whole genome shotgun (WGS) entry which is preliminary data.</text>
</comment>
<sequence length="460" mass="46107">MRGRGVAVLAGALALLGVYGAADAADVVPGVLTTEAPPPEARPYPELALPGDGLVPASVPELDPEAPRPTGAGLSALTRALGEDYRMTGTIGMVVADVATGEVLHARDPDTPRTTASSVKLLTAAAALDALGPGHQLTTRVVRPAPDAVTLVGGGDIMLADGQGDQDAVNGRAGLADLAAATAETLAADGTTSVSVALDDSLFTGPVHLPDWGGIDLNYVMPIQPLAVDVGQADQYYLPDPALAAARAFAEALAGHGVDVAGGVTRAAAPADAEVLAEAASAPLNQVVRHMLKTSDNSLAEVLGRLVALDRGVEPSFDGAAASVQAQLTDLGLGVGETHLADTSGLSVQDRVPAGVLVEVLLATLSEEHPALSGVTAALPVAGLDGTLAERLTDTPASGSLRAKTGTLVESVSLSGSVVTADGRHLVFATLLNDLEVGTALQARLAVDDWAAELAACGCR</sequence>
<keyword evidence="3" id="KW-0732">Signal</keyword>